<dbReference type="GO" id="GO:0000182">
    <property type="term" value="F:rDNA binding"/>
    <property type="evidence" value="ECO:0007669"/>
    <property type="project" value="TreeGrafter"/>
</dbReference>
<keyword evidence="2" id="KW-0539">Nucleus</keyword>
<feature type="region of interest" description="Disordered" evidence="3">
    <location>
        <begin position="1138"/>
        <end position="1165"/>
    </location>
</feature>
<feature type="region of interest" description="Disordered" evidence="3">
    <location>
        <begin position="731"/>
        <end position="781"/>
    </location>
</feature>
<sequence length="1165" mass="129910">MSTTLPLFWKLSSASKKERIDASVKLISALEQFQARHVPQHKSDGSDNEGGDGLDAFNSQDVSYSIRRLVRGLASPRESSRLGFSVALTELLSRIETVTCAQVMTLIVDTTKRQGSMSGQEERDVLFARLFGIAAVIRSGLLVRQTPLPSTTSSTSNAPVSSLDTYEAVLKYLLELGEAKSWLRESAWWTIGLAVEAVQSCSVPWKAGALDATIRAVYSKDEENVWTMDKVAITLKLQSTMPDHEWDKTLAPVFKGRNIFAPNNLVSLGRILKEVAVDNEDTPNSSTGSWKAQLHVAWDVIFDRLLPPSGSEHVPQGSFSEFFRIVVDGSLFSPSSSPERKYWGFQVFKKALARVRATDLPMLFTKNLMRNWINHLSNKDRYLHRISLDVAKHIQTLVQASSSLGFPLILQLTGVYGSGQFDKLTRTKTVESILTVMDSAGIKNHVLSLLEQVNPPKDTEEEPSVIDSRRTWIADQFAALVRNGSIPKDDAWIQAVLDFYIVYGLFVVRKKSESNPIHALRTSPSPPFTEAAQQYCRERLLSCLGVLNTQLMVVKQDEHTHKEAGVASDGEFWISKTLATIASLDKDTKHVKPLLDMDEEVHASLSKTETVIGQLRKTDDDKREVARGFELVLLSFLLQCRCGEADSLENLEPVLDATSKMFSSEKTPTKKSKSHPTPLSEDEPSPIDVLVDVIVGFLEKASAFTRSVANESFSRVTGAVQGSTVDLILSQLERRDPSDLVEEDEEMTSGDDEDEDEEESSGEAEFGESDSEEGDDEAADEVRQKIKDALKASGIDDSEEDSDEELLDDEQMMALDDTLANIFRTRTNERKSKQGIDAQRKATHFKNRVLDLVDIFVKREPQSPLNVRLVIPLVELATKSSIDERQLSDKASGILKSRLVKSKEVPTTAVRDEVEPVLQEVHRRAQRVHASDALGVLSQGSLYLCRILVSLNEDDAAVTAYRASWDDYMSRKASQLAFSFFQEWVQRFPGLGRKLRDHVLESSSKAINVYRKCQAFQLLHVIMGQPDKGENPATIATFHRALQKTILDLIVFSVDDDRGLSPTQVKDLLKFVLSCIRQTRKTAESSTPQVWDPATWKALHDQLSSSDRFKSSTSVLNMCHQVETIAAQCEQGVVIRGKRKAESEEVTGPDASKKYNRKKQKKSKP</sequence>
<evidence type="ECO:0000256" key="3">
    <source>
        <dbReference type="SAM" id="MobiDB-lite"/>
    </source>
</evidence>
<feature type="compositionally biased region" description="Acidic residues" evidence="3">
    <location>
        <begin position="739"/>
        <end position="779"/>
    </location>
</feature>
<feature type="compositionally biased region" description="Basic residues" evidence="3">
    <location>
        <begin position="1154"/>
        <end position="1165"/>
    </location>
</feature>
<evidence type="ECO:0000313" key="4">
    <source>
        <dbReference type="EMBL" id="KAG6376526.1"/>
    </source>
</evidence>
<comment type="caution">
    <text evidence="4">The sequence shown here is derived from an EMBL/GenBank/DDBJ whole genome shotgun (WGS) entry which is preliminary data.</text>
</comment>
<dbReference type="InterPro" id="IPR007015">
    <property type="entry name" value="DNA_pol_V/MYBBP1A"/>
</dbReference>
<dbReference type="OrthoDB" id="342531at2759"/>
<evidence type="ECO:0000256" key="2">
    <source>
        <dbReference type="ARBA" id="ARBA00023242"/>
    </source>
</evidence>
<reference evidence="4" key="1">
    <citation type="submission" date="2021-03" db="EMBL/GenBank/DDBJ databases">
        <title>Evolutionary innovations through gain and loss of genes in the ectomycorrhizal Boletales.</title>
        <authorList>
            <person name="Wu G."/>
            <person name="Miyauchi S."/>
            <person name="Morin E."/>
            <person name="Yang Z.-L."/>
            <person name="Xu J."/>
            <person name="Martin F.M."/>
        </authorList>
    </citation>
    <scope>NUCLEOTIDE SEQUENCE</scope>
    <source>
        <strain evidence="4">BR01</strain>
    </source>
</reference>
<dbReference type="GO" id="GO:0005730">
    <property type="term" value="C:nucleolus"/>
    <property type="evidence" value="ECO:0007669"/>
    <property type="project" value="InterPro"/>
</dbReference>
<dbReference type="EMBL" id="JAGFBS010000012">
    <property type="protein sequence ID" value="KAG6376526.1"/>
    <property type="molecule type" value="Genomic_DNA"/>
</dbReference>
<organism evidence="4 5">
    <name type="scientific">Boletus reticuloceps</name>
    <dbReference type="NCBI Taxonomy" id="495285"/>
    <lineage>
        <taxon>Eukaryota</taxon>
        <taxon>Fungi</taxon>
        <taxon>Dikarya</taxon>
        <taxon>Basidiomycota</taxon>
        <taxon>Agaricomycotina</taxon>
        <taxon>Agaricomycetes</taxon>
        <taxon>Agaricomycetidae</taxon>
        <taxon>Boletales</taxon>
        <taxon>Boletineae</taxon>
        <taxon>Boletaceae</taxon>
        <taxon>Boletoideae</taxon>
        <taxon>Boletus</taxon>
    </lineage>
</organism>
<accession>A0A8I2YQY6</accession>
<keyword evidence="5" id="KW-1185">Reference proteome</keyword>
<gene>
    <name evidence="4" type="ORF">JVT61DRAFT_2520</name>
</gene>
<proteinExistence type="predicted"/>
<dbReference type="AlphaFoldDB" id="A0A8I2YQY6"/>
<protein>
    <submittedName>
        <fullName evidence="4">DNA polymerase phi-domain-containing protein</fullName>
    </submittedName>
</protein>
<dbReference type="PANTHER" id="PTHR13213">
    <property type="entry name" value="MYB-BINDING PROTEIN 1A FAMILY MEMBER"/>
    <property type="match status" value="1"/>
</dbReference>
<dbReference type="PANTHER" id="PTHR13213:SF2">
    <property type="entry name" value="MYB-BINDING PROTEIN 1A"/>
    <property type="match status" value="1"/>
</dbReference>
<dbReference type="GO" id="GO:0006355">
    <property type="term" value="P:regulation of DNA-templated transcription"/>
    <property type="evidence" value="ECO:0007669"/>
    <property type="project" value="InterPro"/>
</dbReference>
<evidence type="ECO:0000313" key="5">
    <source>
        <dbReference type="Proteomes" id="UP000683000"/>
    </source>
</evidence>
<dbReference type="Pfam" id="PF04931">
    <property type="entry name" value="DNA_pol_phi"/>
    <property type="match status" value="1"/>
</dbReference>
<evidence type="ECO:0000256" key="1">
    <source>
        <dbReference type="ARBA" id="ARBA00004123"/>
    </source>
</evidence>
<feature type="region of interest" description="Disordered" evidence="3">
    <location>
        <begin position="660"/>
        <end position="684"/>
    </location>
</feature>
<comment type="subcellular location">
    <subcellularLocation>
        <location evidence="1">Nucleus</location>
    </subcellularLocation>
</comment>
<dbReference type="Proteomes" id="UP000683000">
    <property type="component" value="Unassembled WGS sequence"/>
</dbReference>
<name>A0A8I2YQY6_9AGAM</name>